<dbReference type="KEGG" id="afx:JZ786_17780"/>
<evidence type="ECO:0000256" key="17">
    <source>
        <dbReference type="ARBA" id="ARBA00030800"/>
    </source>
</evidence>
<evidence type="ECO:0000259" key="18">
    <source>
        <dbReference type="PROSITE" id="PS50109"/>
    </source>
</evidence>
<evidence type="ECO:0000256" key="7">
    <source>
        <dbReference type="ARBA" id="ARBA00022490"/>
    </source>
</evidence>
<dbReference type="Gene3D" id="3.30.450.20">
    <property type="entry name" value="PAS domain"/>
    <property type="match status" value="1"/>
</dbReference>
<evidence type="ECO:0000256" key="10">
    <source>
        <dbReference type="ARBA" id="ARBA00022741"/>
    </source>
</evidence>
<keyword evidence="12" id="KW-0067">ATP-binding</keyword>
<dbReference type="EMBL" id="CP071182">
    <property type="protein sequence ID" value="QSO49953.1"/>
    <property type="molecule type" value="Genomic_DNA"/>
</dbReference>
<evidence type="ECO:0000256" key="4">
    <source>
        <dbReference type="ARBA" id="ARBA00012438"/>
    </source>
</evidence>
<dbReference type="EC" id="2.7.13.3" evidence="4"/>
<dbReference type="GO" id="GO:0046983">
    <property type="term" value="F:protein dimerization activity"/>
    <property type="evidence" value="ECO:0007669"/>
    <property type="project" value="InterPro"/>
</dbReference>
<keyword evidence="13" id="KW-0408">Iron</keyword>
<evidence type="ECO:0000256" key="14">
    <source>
        <dbReference type="ARBA" id="ARBA00023012"/>
    </source>
</evidence>
<feature type="domain" description="PAS" evidence="19">
    <location>
        <begin position="23"/>
        <end position="66"/>
    </location>
</feature>
<keyword evidence="9" id="KW-0479">Metal-binding</keyword>
<evidence type="ECO:0000256" key="8">
    <source>
        <dbReference type="ARBA" id="ARBA00022679"/>
    </source>
</evidence>
<organism evidence="20 21">
    <name type="scientific">Alicyclobacillus mengziensis</name>
    <dbReference type="NCBI Taxonomy" id="2931921"/>
    <lineage>
        <taxon>Bacteria</taxon>
        <taxon>Bacillati</taxon>
        <taxon>Bacillota</taxon>
        <taxon>Bacilli</taxon>
        <taxon>Bacillales</taxon>
        <taxon>Alicyclobacillaceae</taxon>
        <taxon>Alicyclobacillus</taxon>
    </lineage>
</organism>
<evidence type="ECO:0000313" key="21">
    <source>
        <dbReference type="Proteomes" id="UP000663505"/>
    </source>
</evidence>
<dbReference type="Pfam" id="PF07730">
    <property type="entry name" value="HisKA_3"/>
    <property type="match status" value="1"/>
</dbReference>
<evidence type="ECO:0000256" key="16">
    <source>
        <dbReference type="ARBA" id="ARBA00024827"/>
    </source>
</evidence>
<comment type="catalytic activity">
    <reaction evidence="1">
        <text>ATP + protein L-histidine = ADP + protein N-phospho-L-histidine.</text>
        <dbReference type="EC" id="2.7.13.3"/>
    </reaction>
</comment>
<dbReference type="PROSITE" id="PS50109">
    <property type="entry name" value="HIS_KIN"/>
    <property type="match status" value="1"/>
</dbReference>
<evidence type="ECO:0000256" key="3">
    <source>
        <dbReference type="ARBA" id="ARBA00004496"/>
    </source>
</evidence>
<comment type="cofactor">
    <cofactor evidence="2">
        <name>[4Fe-4S] cluster</name>
        <dbReference type="ChEBI" id="CHEBI:49883"/>
    </cofactor>
</comment>
<proteinExistence type="predicted"/>
<evidence type="ECO:0000256" key="5">
    <source>
        <dbReference type="ARBA" id="ARBA00017322"/>
    </source>
</evidence>
<sequence length="364" mass="41579">MFTGAIVGFALLVRESRTLRKLEYARFRELFTLLSDGIIVMDPNRSIVYTNPAAIRMTGWDLKDTVPYCRYCQERNIGSGEQRCLLAQDRHRSYFESQLPTRVGGWVNVGMSRTFLMPRNDSKKRDMVITIRDVTRELQEEELRLTRRLTHHTWEVQEDERKRLSQELHDGVSQSLYAVNLGLDHLAKRVSDTDLSQQISELKGQMRASIEEIRALSRTLYPAVLYSLGLVAALQALADTLTTSERTISYVTNMHPDTKVPPETSVHIYRIVQEAVHNALLHGRAHFVVIELIQNEDTVCLDVRDNGSGFQPKNTESVGYGLRNMQERARAVGSDFHIESKPGEGTTIHLRIPIHHNSLFLPDQ</sequence>
<evidence type="ECO:0000256" key="13">
    <source>
        <dbReference type="ARBA" id="ARBA00023004"/>
    </source>
</evidence>
<keyword evidence="7" id="KW-0963">Cytoplasm</keyword>
<dbReference type="GO" id="GO:0046872">
    <property type="term" value="F:metal ion binding"/>
    <property type="evidence" value="ECO:0007669"/>
    <property type="project" value="UniProtKB-KW"/>
</dbReference>
<dbReference type="InterPro" id="IPR003594">
    <property type="entry name" value="HATPase_dom"/>
</dbReference>
<dbReference type="InterPro" id="IPR005467">
    <property type="entry name" value="His_kinase_dom"/>
</dbReference>
<dbReference type="Gene3D" id="3.30.565.10">
    <property type="entry name" value="Histidine kinase-like ATPase, C-terminal domain"/>
    <property type="match status" value="1"/>
</dbReference>
<dbReference type="Pfam" id="PF02518">
    <property type="entry name" value="HATPase_c"/>
    <property type="match status" value="1"/>
</dbReference>
<dbReference type="InterPro" id="IPR011712">
    <property type="entry name" value="Sig_transdc_His_kin_sub3_dim/P"/>
</dbReference>
<dbReference type="InterPro" id="IPR004358">
    <property type="entry name" value="Sig_transdc_His_kin-like_C"/>
</dbReference>
<evidence type="ECO:0000256" key="15">
    <source>
        <dbReference type="ARBA" id="ARBA00023014"/>
    </source>
</evidence>
<dbReference type="PROSITE" id="PS50112">
    <property type="entry name" value="PAS"/>
    <property type="match status" value="1"/>
</dbReference>
<keyword evidence="10" id="KW-0547">Nucleotide-binding</keyword>
<dbReference type="GO" id="GO:0005737">
    <property type="term" value="C:cytoplasm"/>
    <property type="evidence" value="ECO:0007669"/>
    <property type="project" value="UniProtKB-SubCell"/>
</dbReference>
<gene>
    <name evidence="20" type="ORF">JZ786_17780</name>
</gene>
<evidence type="ECO:0000256" key="6">
    <source>
        <dbReference type="ARBA" id="ARBA00022485"/>
    </source>
</evidence>
<dbReference type="InterPro" id="IPR036890">
    <property type="entry name" value="HATPase_C_sf"/>
</dbReference>
<evidence type="ECO:0000256" key="12">
    <source>
        <dbReference type="ARBA" id="ARBA00022840"/>
    </source>
</evidence>
<reference evidence="20 21" key="1">
    <citation type="submission" date="2021-02" db="EMBL/GenBank/DDBJ databases">
        <title>Alicyclobacillus curvatus sp. nov. and Alicyclobacillus mengziensis sp. nov., two acidophilic bacteria isolated from acid mine drainage.</title>
        <authorList>
            <person name="Huang Y."/>
        </authorList>
    </citation>
    <scope>NUCLEOTIDE SEQUENCE [LARGE SCALE GENOMIC DNA]</scope>
    <source>
        <strain evidence="20 21">S30H14</strain>
    </source>
</reference>
<dbReference type="GO" id="GO:0051539">
    <property type="term" value="F:4 iron, 4 sulfur cluster binding"/>
    <property type="evidence" value="ECO:0007669"/>
    <property type="project" value="UniProtKB-KW"/>
</dbReference>
<keyword evidence="8" id="KW-0808">Transferase</keyword>
<name>A0A9X7Z9R3_9BACL</name>
<dbReference type="GO" id="GO:0016020">
    <property type="term" value="C:membrane"/>
    <property type="evidence" value="ECO:0007669"/>
    <property type="project" value="InterPro"/>
</dbReference>
<dbReference type="GO" id="GO:0000155">
    <property type="term" value="F:phosphorelay sensor kinase activity"/>
    <property type="evidence" value="ECO:0007669"/>
    <property type="project" value="InterPro"/>
</dbReference>
<evidence type="ECO:0000256" key="1">
    <source>
        <dbReference type="ARBA" id="ARBA00000085"/>
    </source>
</evidence>
<dbReference type="GO" id="GO:0005524">
    <property type="term" value="F:ATP binding"/>
    <property type="evidence" value="ECO:0007669"/>
    <property type="project" value="UniProtKB-KW"/>
</dbReference>
<dbReference type="PRINTS" id="PR00344">
    <property type="entry name" value="BCTRLSENSOR"/>
</dbReference>
<keyword evidence="21" id="KW-1185">Reference proteome</keyword>
<accession>A0A9X7Z9R3</accession>
<dbReference type="SUPFAM" id="SSF55785">
    <property type="entry name" value="PYP-like sensor domain (PAS domain)"/>
    <property type="match status" value="1"/>
</dbReference>
<evidence type="ECO:0000259" key="19">
    <source>
        <dbReference type="PROSITE" id="PS50112"/>
    </source>
</evidence>
<evidence type="ECO:0000256" key="2">
    <source>
        <dbReference type="ARBA" id="ARBA00001966"/>
    </source>
</evidence>
<dbReference type="CDD" id="cd16917">
    <property type="entry name" value="HATPase_UhpB-NarQ-NarX-like"/>
    <property type="match status" value="1"/>
</dbReference>
<dbReference type="Gene3D" id="1.20.5.1930">
    <property type="match status" value="1"/>
</dbReference>
<dbReference type="NCBIfam" id="TIGR00229">
    <property type="entry name" value="sensory_box"/>
    <property type="match status" value="1"/>
</dbReference>
<dbReference type="SUPFAM" id="SSF55874">
    <property type="entry name" value="ATPase domain of HSP90 chaperone/DNA topoisomerase II/histidine kinase"/>
    <property type="match status" value="1"/>
</dbReference>
<keyword evidence="6" id="KW-0004">4Fe-4S</keyword>
<dbReference type="AlphaFoldDB" id="A0A9X7Z9R3"/>
<dbReference type="PANTHER" id="PTHR24421">
    <property type="entry name" value="NITRATE/NITRITE SENSOR PROTEIN NARX-RELATED"/>
    <property type="match status" value="1"/>
</dbReference>
<dbReference type="InterPro" id="IPR035965">
    <property type="entry name" value="PAS-like_dom_sf"/>
</dbReference>
<dbReference type="SMART" id="SM00387">
    <property type="entry name" value="HATPase_c"/>
    <property type="match status" value="1"/>
</dbReference>
<dbReference type="InterPro" id="IPR050482">
    <property type="entry name" value="Sensor_HK_TwoCompSys"/>
</dbReference>
<evidence type="ECO:0000256" key="9">
    <source>
        <dbReference type="ARBA" id="ARBA00022723"/>
    </source>
</evidence>
<evidence type="ECO:0000256" key="11">
    <source>
        <dbReference type="ARBA" id="ARBA00022777"/>
    </source>
</evidence>
<dbReference type="Pfam" id="PF13188">
    <property type="entry name" value="PAS_8"/>
    <property type="match status" value="1"/>
</dbReference>
<comment type="function">
    <text evidence="16">Member of the two-component regulatory system NreB/NreC involved in the control of dissimilatory nitrate/nitrite reduction in response to oxygen. NreB functions as a direct oxygen sensor histidine kinase which is autophosphorylated, in the absence of oxygen, probably at the conserved histidine residue, and transfers its phosphate group probably to a conserved aspartate residue of NreC. NreB/NreC activates the expression of the nitrate (narGHJI) and nitrite (nir) reductase operons, as well as the putative nitrate transporter gene narT.</text>
</comment>
<evidence type="ECO:0000313" key="20">
    <source>
        <dbReference type="EMBL" id="QSO49953.1"/>
    </source>
</evidence>
<keyword evidence="11" id="KW-0418">Kinase</keyword>
<keyword evidence="15" id="KW-0411">Iron-sulfur</keyword>
<keyword evidence="14" id="KW-0902">Two-component regulatory system</keyword>
<feature type="domain" description="Histidine kinase" evidence="18">
    <location>
        <begin position="163"/>
        <end position="356"/>
    </location>
</feature>
<dbReference type="InterPro" id="IPR000014">
    <property type="entry name" value="PAS"/>
</dbReference>
<comment type="subcellular location">
    <subcellularLocation>
        <location evidence="3">Cytoplasm</location>
    </subcellularLocation>
</comment>
<protein>
    <recommendedName>
        <fullName evidence="5">Oxygen sensor histidine kinase NreB</fullName>
        <ecNumber evidence="4">2.7.13.3</ecNumber>
    </recommendedName>
    <alternativeName>
        <fullName evidence="17">Nitrogen regulation protein B</fullName>
    </alternativeName>
</protein>
<dbReference type="Proteomes" id="UP000663505">
    <property type="component" value="Chromosome"/>
</dbReference>